<dbReference type="Pfam" id="PF00271">
    <property type="entry name" value="Helicase_C"/>
    <property type="match status" value="1"/>
</dbReference>
<dbReference type="Gene3D" id="3.40.50.10810">
    <property type="entry name" value="Tandem AAA-ATPase domain"/>
    <property type="match status" value="1"/>
</dbReference>
<keyword evidence="2" id="KW-0863">Zinc-finger</keyword>
<evidence type="ECO:0000313" key="8">
    <source>
        <dbReference type="Proteomes" id="UP001500279"/>
    </source>
</evidence>
<dbReference type="SMART" id="SM00490">
    <property type="entry name" value="HELICc"/>
    <property type="match status" value="1"/>
</dbReference>
<evidence type="ECO:0000256" key="1">
    <source>
        <dbReference type="ARBA" id="ARBA00022801"/>
    </source>
</evidence>
<name>A0ABN1K9B5_9BURK</name>
<dbReference type="Gene3D" id="3.40.50.300">
    <property type="entry name" value="P-loop containing nucleotide triphosphate hydrolases"/>
    <property type="match status" value="1"/>
</dbReference>
<dbReference type="RefSeq" id="WP_231010072.1">
    <property type="nucleotide sequence ID" value="NZ_BAAAEW010000026.1"/>
</dbReference>
<dbReference type="CDD" id="cd18793">
    <property type="entry name" value="SF2_C_SNF"/>
    <property type="match status" value="1"/>
</dbReference>
<evidence type="ECO:0000256" key="3">
    <source>
        <dbReference type="SAM" id="MobiDB-lite"/>
    </source>
</evidence>
<sequence length="1173" mass="130012">MYDDDELQAVSGPGLSTLLQQFGSGARERGERYARERRVGELTLTEDPNANPGWTVDAEVGGSSGNYETWLDLVRDENGQWWFGAGCDCPVGQRCKHAVALLLELSRQQPEVVPPTQPQAPRATSAPAATPVGKAASRQPSAEEAAAQRWLENQQLVRVSLSFRPSQPDGIVYFELAEHRGHQPGEHRLTLRPARSKLLKKTGLPGRLQSLPSQNFHDFNAHAGDPDLLFLLQNLEAMQHLSGSRWNTLPWGVLAGALARPTLERVLASGRVVQRLSDDTPSAPWHWGPSRRLDWTWQPLASAMWALSPCIRDAHGQEAAAVPYLGQANLYRDDATHCIGPLDLQGIAESQVAQWLRCPPMPEAWLRQQPELRGLLPSLPEAVAEPVVRTIRQIAPRPVLRLRWPEPAARRSKPAAPAPVAEAELWLDYDGLRCAPWPARAPVRQFVTSAQGLVELHREPAAELAAAHAWAEFATPRHVTTSDITDPPHHWQLGGARSEDPKTLLAGWLTQDFAPLRELGFIVELDEDWLRRTQRVDDISASLESSDPRDAGGWLDLSLGFDIDGRRINLLPLLPQVLAGLNLDAANDPAALPEHFWLQTDDNHWWQLPSAPLRPWLQVLIELLGEREGDFGSESLSLSPVEALRLGADQAEFGQNGHAALREVLAPRQAGVTLPPPPEGLQAKLRPYQQQGWAWMSALAKHRLGGVLADDMGLGKTLQTLTHLLDEQRRGLGRHPSLIVVPTSLVGNWHRECERFAPGLRMLVLHGAGRHARHAELAEHDVVLTTYPLLQRDLHVLVEQSWHALVLDEAQTLKNARTHTAKAARQLHAHHRIALTGTPMENHLGELWSLFDLVLPGYLGREPRFTELYRTPIEKQRDSRRLALLRRRLMPFMLRRDKRMVASELPPKIEQVVRVQLGAAQANLYETIRAAAEASVQKALAAKGLARSQIFVLDALLKLRQACCDPRLVKLKNNRQKIGSESAKLTWLLENLPQMLEEGRRILLFSQFTSMLALIEAALASADLRWTLLTGDTLDREAAITRFTSGEVPLFLISLKAGGTGLNLPQADTVIHFDPWWNPAAENQATDRAHRLGQTQTVFVYKLVADGTLEERILAMQARKAELARSVQGAADAEDTSARLSEADLNWLLQPLGAATLGEASSVSTENSEMASA</sequence>
<keyword evidence="8" id="KW-1185">Reference proteome</keyword>
<keyword evidence="2" id="KW-0479">Metal-binding</keyword>
<dbReference type="Proteomes" id="UP001500279">
    <property type="component" value="Unassembled WGS sequence"/>
</dbReference>
<feature type="domain" description="SWIM-type" evidence="4">
    <location>
        <begin position="67"/>
        <end position="106"/>
    </location>
</feature>
<dbReference type="InterPro" id="IPR014001">
    <property type="entry name" value="Helicase_ATP-bd"/>
</dbReference>
<dbReference type="SMART" id="SM00487">
    <property type="entry name" value="DEXDc"/>
    <property type="match status" value="1"/>
</dbReference>
<dbReference type="Pfam" id="PF00176">
    <property type="entry name" value="SNF2-rel_dom"/>
    <property type="match status" value="1"/>
</dbReference>
<evidence type="ECO:0000259" key="5">
    <source>
        <dbReference type="PROSITE" id="PS51192"/>
    </source>
</evidence>
<gene>
    <name evidence="7" type="ORF">GCM10009107_40150</name>
</gene>
<evidence type="ECO:0008006" key="9">
    <source>
        <dbReference type="Google" id="ProtNLM"/>
    </source>
</evidence>
<keyword evidence="2" id="KW-0862">Zinc</keyword>
<dbReference type="InterPro" id="IPR027417">
    <property type="entry name" value="P-loop_NTPase"/>
</dbReference>
<dbReference type="CDD" id="cd18012">
    <property type="entry name" value="DEXQc_arch_SWI2_SNF2"/>
    <property type="match status" value="1"/>
</dbReference>
<dbReference type="PROSITE" id="PS50966">
    <property type="entry name" value="ZF_SWIM"/>
    <property type="match status" value="1"/>
</dbReference>
<evidence type="ECO:0000256" key="2">
    <source>
        <dbReference type="PROSITE-ProRule" id="PRU00325"/>
    </source>
</evidence>
<keyword evidence="1" id="KW-0378">Hydrolase</keyword>
<dbReference type="InterPro" id="IPR038718">
    <property type="entry name" value="SNF2-like_sf"/>
</dbReference>
<feature type="domain" description="Helicase ATP-binding" evidence="5">
    <location>
        <begin position="697"/>
        <end position="857"/>
    </location>
</feature>
<dbReference type="EMBL" id="BAAAEW010000026">
    <property type="protein sequence ID" value="GAA0759065.1"/>
    <property type="molecule type" value="Genomic_DNA"/>
</dbReference>
<reference evidence="7 8" key="1">
    <citation type="journal article" date="2019" name="Int. J. Syst. Evol. Microbiol.">
        <title>The Global Catalogue of Microorganisms (GCM) 10K type strain sequencing project: providing services to taxonomists for standard genome sequencing and annotation.</title>
        <authorList>
            <consortium name="The Broad Institute Genomics Platform"/>
            <consortium name="The Broad Institute Genome Sequencing Center for Infectious Disease"/>
            <person name="Wu L."/>
            <person name="Ma J."/>
        </authorList>
    </citation>
    <scope>NUCLEOTIDE SEQUENCE [LARGE SCALE GENOMIC DNA]</scope>
    <source>
        <strain evidence="7 8">JCM 15503</strain>
    </source>
</reference>
<organism evidence="7 8">
    <name type="scientific">Ideonella azotifigens</name>
    <dbReference type="NCBI Taxonomy" id="513160"/>
    <lineage>
        <taxon>Bacteria</taxon>
        <taxon>Pseudomonadati</taxon>
        <taxon>Pseudomonadota</taxon>
        <taxon>Betaproteobacteria</taxon>
        <taxon>Burkholderiales</taxon>
        <taxon>Sphaerotilaceae</taxon>
        <taxon>Ideonella</taxon>
    </lineage>
</organism>
<dbReference type="InterPro" id="IPR049730">
    <property type="entry name" value="SNF2/RAD54-like_C"/>
</dbReference>
<dbReference type="SUPFAM" id="SSF52540">
    <property type="entry name" value="P-loop containing nucleoside triphosphate hydrolases"/>
    <property type="match status" value="2"/>
</dbReference>
<dbReference type="InterPro" id="IPR001650">
    <property type="entry name" value="Helicase_C-like"/>
</dbReference>
<feature type="domain" description="Helicase C-terminal" evidence="6">
    <location>
        <begin position="984"/>
        <end position="1134"/>
    </location>
</feature>
<evidence type="ECO:0000259" key="6">
    <source>
        <dbReference type="PROSITE" id="PS51194"/>
    </source>
</evidence>
<protein>
    <recommendedName>
        <fullName evidence="9">Helicase SNF2</fullName>
    </recommendedName>
</protein>
<feature type="compositionally biased region" description="Low complexity" evidence="3">
    <location>
        <begin position="119"/>
        <end position="131"/>
    </location>
</feature>
<dbReference type="InterPro" id="IPR000330">
    <property type="entry name" value="SNF2_N"/>
</dbReference>
<dbReference type="PROSITE" id="PS51192">
    <property type="entry name" value="HELICASE_ATP_BIND_1"/>
    <property type="match status" value="1"/>
</dbReference>
<proteinExistence type="predicted"/>
<dbReference type="InterPro" id="IPR007527">
    <property type="entry name" value="Znf_SWIM"/>
</dbReference>
<evidence type="ECO:0000313" key="7">
    <source>
        <dbReference type="EMBL" id="GAA0759065.1"/>
    </source>
</evidence>
<dbReference type="PANTHER" id="PTHR10799">
    <property type="entry name" value="SNF2/RAD54 HELICASE FAMILY"/>
    <property type="match status" value="1"/>
</dbReference>
<accession>A0ABN1K9B5</accession>
<feature type="region of interest" description="Disordered" evidence="3">
    <location>
        <begin position="110"/>
        <end position="146"/>
    </location>
</feature>
<dbReference type="PROSITE" id="PS51194">
    <property type="entry name" value="HELICASE_CTER"/>
    <property type="match status" value="1"/>
</dbReference>
<evidence type="ECO:0000259" key="4">
    <source>
        <dbReference type="PROSITE" id="PS50966"/>
    </source>
</evidence>
<comment type="caution">
    <text evidence="7">The sequence shown here is derived from an EMBL/GenBank/DDBJ whole genome shotgun (WGS) entry which is preliminary data.</text>
</comment>